<feature type="compositionally biased region" description="Polar residues" evidence="6">
    <location>
        <begin position="232"/>
        <end position="246"/>
    </location>
</feature>
<feature type="domain" description="BHLH" evidence="7">
    <location>
        <begin position="373"/>
        <end position="424"/>
    </location>
</feature>
<feature type="region of interest" description="Disordered" evidence="6">
    <location>
        <begin position="135"/>
        <end position="161"/>
    </location>
</feature>
<keyword evidence="3" id="KW-0238">DNA-binding</keyword>
<keyword evidence="4" id="KW-0804">Transcription</keyword>
<organism evidence="8 9">
    <name type="scientific">Massarina eburnea CBS 473.64</name>
    <dbReference type="NCBI Taxonomy" id="1395130"/>
    <lineage>
        <taxon>Eukaryota</taxon>
        <taxon>Fungi</taxon>
        <taxon>Dikarya</taxon>
        <taxon>Ascomycota</taxon>
        <taxon>Pezizomycotina</taxon>
        <taxon>Dothideomycetes</taxon>
        <taxon>Pleosporomycetidae</taxon>
        <taxon>Pleosporales</taxon>
        <taxon>Massarineae</taxon>
        <taxon>Massarinaceae</taxon>
        <taxon>Massarina</taxon>
    </lineage>
</organism>
<dbReference type="GO" id="GO:0000981">
    <property type="term" value="F:DNA-binding transcription factor activity, RNA polymerase II-specific"/>
    <property type="evidence" value="ECO:0007669"/>
    <property type="project" value="TreeGrafter"/>
</dbReference>
<dbReference type="Pfam" id="PF00010">
    <property type="entry name" value="HLH"/>
    <property type="match status" value="1"/>
</dbReference>
<dbReference type="PANTHER" id="PTHR15741">
    <property type="entry name" value="BASIC HELIX-LOOP-HELIX ZIP TRANSCRIPTION FACTOR"/>
    <property type="match status" value="1"/>
</dbReference>
<gene>
    <name evidence="8" type="ORF">P280DRAFT_412452</name>
</gene>
<dbReference type="InterPro" id="IPR052207">
    <property type="entry name" value="Max-like/E-box_TFs"/>
</dbReference>
<feature type="region of interest" description="Disordered" evidence="6">
    <location>
        <begin position="232"/>
        <end position="375"/>
    </location>
</feature>
<dbReference type="AlphaFoldDB" id="A0A6A6RKN1"/>
<protein>
    <recommendedName>
        <fullName evidence="7">BHLH domain-containing protein</fullName>
    </recommendedName>
</protein>
<feature type="compositionally biased region" description="Polar residues" evidence="6">
    <location>
        <begin position="273"/>
        <end position="294"/>
    </location>
</feature>
<reference evidence="8" key="1">
    <citation type="journal article" date="2020" name="Stud. Mycol.">
        <title>101 Dothideomycetes genomes: a test case for predicting lifestyles and emergence of pathogens.</title>
        <authorList>
            <person name="Haridas S."/>
            <person name="Albert R."/>
            <person name="Binder M."/>
            <person name="Bloem J."/>
            <person name="Labutti K."/>
            <person name="Salamov A."/>
            <person name="Andreopoulos B."/>
            <person name="Baker S."/>
            <person name="Barry K."/>
            <person name="Bills G."/>
            <person name="Bluhm B."/>
            <person name="Cannon C."/>
            <person name="Castanera R."/>
            <person name="Culley D."/>
            <person name="Daum C."/>
            <person name="Ezra D."/>
            <person name="Gonzalez J."/>
            <person name="Henrissat B."/>
            <person name="Kuo A."/>
            <person name="Liang C."/>
            <person name="Lipzen A."/>
            <person name="Lutzoni F."/>
            <person name="Magnuson J."/>
            <person name="Mondo S."/>
            <person name="Nolan M."/>
            <person name="Ohm R."/>
            <person name="Pangilinan J."/>
            <person name="Park H.-J."/>
            <person name="Ramirez L."/>
            <person name="Alfaro M."/>
            <person name="Sun H."/>
            <person name="Tritt A."/>
            <person name="Yoshinaga Y."/>
            <person name="Zwiers L.-H."/>
            <person name="Turgeon B."/>
            <person name="Goodwin S."/>
            <person name="Spatafora J."/>
            <person name="Crous P."/>
            <person name="Grigoriev I."/>
        </authorList>
    </citation>
    <scope>NUCLEOTIDE SEQUENCE</scope>
    <source>
        <strain evidence="8">CBS 473.64</strain>
    </source>
</reference>
<feature type="compositionally biased region" description="Acidic residues" evidence="6">
    <location>
        <begin position="299"/>
        <end position="313"/>
    </location>
</feature>
<dbReference type="GO" id="GO:0000978">
    <property type="term" value="F:RNA polymerase II cis-regulatory region sequence-specific DNA binding"/>
    <property type="evidence" value="ECO:0007669"/>
    <property type="project" value="TreeGrafter"/>
</dbReference>
<dbReference type="SUPFAM" id="SSF47459">
    <property type="entry name" value="HLH, helix-loop-helix DNA-binding domain"/>
    <property type="match status" value="1"/>
</dbReference>
<evidence type="ECO:0000256" key="4">
    <source>
        <dbReference type="ARBA" id="ARBA00023163"/>
    </source>
</evidence>
<evidence type="ECO:0000256" key="5">
    <source>
        <dbReference type="ARBA" id="ARBA00023242"/>
    </source>
</evidence>
<keyword evidence="9" id="KW-1185">Reference proteome</keyword>
<dbReference type="EMBL" id="MU006811">
    <property type="protein sequence ID" value="KAF2635021.1"/>
    <property type="molecule type" value="Genomic_DNA"/>
</dbReference>
<name>A0A6A6RKN1_9PLEO</name>
<evidence type="ECO:0000256" key="6">
    <source>
        <dbReference type="SAM" id="MobiDB-lite"/>
    </source>
</evidence>
<sequence>MDDKDPPPFGYTFSADFFGGSPSGVDNAGPSLLSEMESQQLTDFFTTGWTDQPAFMPPPEHKDTPDDFWGFTVPPATIHSVSTTIPDQSQLHHGFHNDPTFAMPHPSHTNMFNTQDDIQAASTLFNNAHIHAPQPNGRSHSFHSLPSSSNQIASSSMGSNHGGTFNGMPLVPTPNGLINEQLAAILPNHGSNGTIDAQLAAEFAASPARERHEAELRELGLARPQLKRTYTYGTDHSFNESGFQVSSKEETEEHVTSRLMNRLQHAQQLAPPSANSNGTKLQSPTSHTHYSSSLIAPPTDEEEQSEDGTDNDDEDRHARKKRKTKAAAKNGKRKSVSAATGKNRKASVDDRGKKKRGSVVGQKTQRENLSEEQKRNNHILSEQKRRNLIKRGFDDLHDLVPEIRNGGLSKSGVLVEAANFLDALIADNRQLQNTMGGEGG</sequence>
<evidence type="ECO:0000256" key="2">
    <source>
        <dbReference type="ARBA" id="ARBA00023015"/>
    </source>
</evidence>
<feature type="compositionally biased region" description="Polar residues" evidence="6">
    <location>
        <begin position="150"/>
        <end position="159"/>
    </location>
</feature>
<dbReference type="InterPro" id="IPR036638">
    <property type="entry name" value="HLH_DNA-bd_sf"/>
</dbReference>
<dbReference type="OrthoDB" id="5778525at2759"/>
<dbReference type="Gene3D" id="4.10.280.10">
    <property type="entry name" value="Helix-loop-helix DNA-binding domain"/>
    <property type="match status" value="1"/>
</dbReference>
<dbReference type="SMART" id="SM00353">
    <property type="entry name" value="HLH"/>
    <property type="match status" value="1"/>
</dbReference>
<keyword evidence="5" id="KW-0539">Nucleus</keyword>
<accession>A0A6A6RKN1</accession>
<feature type="compositionally biased region" description="Basic and acidic residues" evidence="6">
    <location>
        <begin position="247"/>
        <end position="256"/>
    </location>
</feature>
<proteinExistence type="predicted"/>
<evidence type="ECO:0000313" key="8">
    <source>
        <dbReference type="EMBL" id="KAF2635021.1"/>
    </source>
</evidence>
<dbReference type="GO" id="GO:0046983">
    <property type="term" value="F:protein dimerization activity"/>
    <property type="evidence" value="ECO:0007669"/>
    <property type="project" value="InterPro"/>
</dbReference>
<dbReference type="Proteomes" id="UP000799753">
    <property type="component" value="Unassembled WGS sequence"/>
</dbReference>
<dbReference type="PROSITE" id="PS50888">
    <property type="entry name" value="BHLH"/>
    <property type="match status" value="1"/>
</dbReference>
<evidence type="ECO:0000256" key="3">
    <source>
        <dbReference type="ARBA" id="ARBA00023125"/>
    </source>
</evidence>
<dbReference type="GO" id="GO:0005634">
    <property type="term" value="C:nucleus"/>
    <property type="evidence" value="ECO:0007669"/>
    <property type="project" value="UniProtKB-SubCell"/>
</dbReference>
<evidence type="ECO:0000313" key="9">
    <source>
        <dbReference type="Proteomes" id="UP000799753"/>
    </source>
</evidence>
<dbReference type="InterPro" id="IPR011598">
    <property type="entry name" value="bHLH_dom"/>
</dbReference>
<evidence type="ECO:0000256" key="1">
    <source>
        <dbReference type="ARBA" id="ARBA00004123"/>
    </source>
</evidence>
<feature type="compositionally biased region" description="Basic residues" evidence="6">
    <location>
        <begin position="318"/>
        <end position="335"/>
    </location>
</feature>
<feature type="compositionally biased region" description="Basic and acidic residues" evidence="6">
    <location>
        <begin position="364"/>
        <end position="375"/>
    </location>
</feature>
<evidence type="ECO:0000259" key="7">
    <source>
        <dbReference type="PROSITE" id="PS50888"/>
    </source>
</evidence>
<keyword evidence="2" id="KW-0805">Transcription regulation</keyword>
<dbReference type="PANTHER" id="PTHR15741:SF27">
    <property type="entry name" value="TRANSCRIPTION FACTOR AP-4"/>
    <property type="match status" value="1"/>
</dbReference>
<comment type="subcellular location">
    <subcellularLocation>
        <location evidence="1">Nucleus</location>
    </subcellularLocation>
</comment>